<dbReference type="HAMAP" id="MF_02087">
    <property type="entry name" value="PLP_homeostasis"/>
    <property type="match status" value="1"/>
</dbReference>
<accession>A0A7W0CEH7</accession>
<dbReference type="RefSeq" id="WP_220133173.1">
    <property type="nucleotide sequence ID" value="NZ_BAABAM010000001.1"/>
</dbReference>
<evidence type="ECO:0000259" key="6">
    <source>
        <dbReference type="Pfam" id="PF01168"/>
    </source>
</evidence>
<feature type="coiled-coil region" evidence="5">
    <location>
        <begin position="13"/>
        <end position="40"/>
    </location>
</feature>
<dbReference type="Proteomes" id="UP000530928">
    <property type="component" value="Unassembled WGS sequence"/>
</dbReference>
<evidence type="ECO:0000313" key="7">
    <source>
        <dbReference type="EMBL" id="MBA2889695.1"/>
    </source>
</evidence>
<dbReference type="PROSITE" id="PS01211">
    <property type="entry name" value="UPF0001"/>
    <property type="match status" value="1"/>
</dbReference>
<evidence type="ECO:0000313" key="8">
    <source>
        <dbReference type="Proteomes" id="UP000530928"/>
    </source>
</evidence>
<gene>
    <name evidence="7" type="ORF">HNR30_001030</name>
</gene>
<comment type="cofactor">
    <cofactor evidence="3">
        <name>pyridoxal 5'-phosphate</name>
        <dbReference type="ChEBI" id="CHEBI:597326"/>
    </cofactor>
</comment>
<dbReference type="Gene3D" id="3.20.20.10">
    <property type="entry name" value="Alanine racemase"/>
    <property type="match status" value="1"/>
</dbReference>
<evidence type="ECO:0000256" key="2">
    <source>
        <dbReference type="HAMAP-Rule" id="MF_02087"/>
    </source>
</evidence>
<dbReference type="EMBL" id="JACDUR010000001">
    <property type="protein sequence ID" value="MBA2889695.1"/>
    <property type="molecule type" value="Genomic_DNA"/>
</dbReference>
<dbReference type="PANTHER" id="PTHR10146">
    <property type="entry name" value="PROLINE SYNTHETASE CO-TRANSCRIBED BACTERIAL HOMOLOG PROTEIN"/>
    <property type="match status" value="1"/>
</dbReference>
<evidence type="ECO:0000256" key="3">
    <source>
        <dbReference type="PIRSR" id="PIRSR004848-1"/>
    </source>
</evidence>
<dbReference type="PANTHER" id="PTHR10146:SF14">
    <property type="entry name" value="PYRIDOXAL PHOSPHATE HOMEOSTASIS PROTEIN"/>
    <property type="match status" value="1"/>
</dbReference>
<protein>
    <recommendedName>
        <fullName evidence="2">Pyridoxal phosphate homeostasis protein</fullName>
        <shortName evidence="2">PLP homeostasis protein</shortName>
    </recommendedName>
</protein>
<dbReference type="AlphaFoldDB" id="A0A7W0CEH7"/>
<keyword evidence="5" id="KW-0175">Coiled coil</keyword>
<name>A0A7W0CEH7_9ACTN</name>
<dbReference type="GO" id="GO:0030170">
    <property type="term" value="F:pyridoxal phosphate binding"/>
    <property type="evidence" value="ECO:0007669"/>
    <property type="project" value="UniProtKB-UniRule"/>
</dbReference>
<keyword evidence="1 2" id="KW-0663">Pyridoxal phosphate</keyword>
<feature type="domain" description="Alanine racemase N-terminal" evidence="6">
    <location>
        <begin position="19"/>
        <end position="241"/>
    </location>
</feature>
<evidence type="ECO:0000256" key="4">
    <source>
        <dbReference type="RuleBase" id="RU004514"/>
    </source>
</evidence>
<reference evidence="7 8" key="1">
    <citation type="submission" date="2020-07" db="EMBL/GenBank/DDBJ databases">
        <title>Genomic Encyclopedia of Type Strains, Phase IV (KMG-IV): sequencing the most valuable type-strain genomes for metagenomic binning, comparative biology and taxonomic classification.</title>
        <authorList>
            <person name="Goeker M."/>
        </authorList>
    </citation>
    <scope>NUCLEOTIDE SEQUENCE [LARGE SCALE GENOMIC DNA]</scope>
    <source>
        <strain evidence="7 8">DSM 45533</strain>
    </source>
</reference>
<dbReference type="Pfam" id="PF01168">
    <property type="entry name" value="Ala_racemase_N"/>
    <property type="match status" value="1"/>
</dbReference>
<proteinExistence type="inferred from homology"/>
<dbReference type="InterPro" id="IPR011078">
    <property type="entry name" value="PyrdxlP_homeostasis"/>
</dbReference>
<dbReference type="CDD" id="cd00635">
    <property type="entry name" value="PLPDE_III_YBL036c_like"/>
    <property type="match status" value="1"/>
</dbReference>
<feature type="modified residue" description="N6-(pyridoxal phosphate)lysine" evidence="2 3">
    <location>
        <position position="48"/>
    </location>
</feature>
<dbReference type="InterPro" id="IPR001608">
    <property type="entry name" value="Ala_racemase_N"/>
</dbReference>
<dbReference type="PIRSF" id="PIRSF004848">
    <property type="entry name" value="YBL036c_PLPDEIII"/>
    <property type="match status" value="1"/>
</dbReference>
<comment type="similarity">
    <text evidence="2 4">Belongs to the pyridoxal phosphate-binding protein YggS/PROSC family.</text>
</comment>
<comment type="caution">
    <text evidence="7">The sequence shown here is derived from an EMBL/GenBank/DDBJ whole genome shotgun (WGS) entry which is preliminary data.</text>
</comment>
<organism evidence="7 8">
    <name type="scientific">Nonomuraea soli</name>
    <dbReference type="NCBI Taxonomy" id="1032476"/>
    <lineage>
        <taxon>Bacteria</taxon>
        <taxon>Bacillati</taxon>
        <taxon>Actinomycetota</taxon>
        <taxon>Actinomycetes</taxon>
        <taxon>Streptosporangiales</taxon>
        <taxon>Streptosporangiaceae</taxon>
        <taxon>Nonomuraea</taxon>
    </lineage>
</organism>
<keyword evidence="8" id="KW-1185">Reference proteome</keyword>
<dbReference type="InterPro" id="IPR029066">
    <property type="entry name" value="PLP-binding_barrel"/>
</dbReference>
<dbReference type="SUPFAM" id="SSF51419">
    <property type="entry name" value="PLP-binding barrel"/>
    <property type="match status" value="1"/>
</dbReference>
<comment type="function">
    <text evidence="2">Pyridoxal 5'-phosphate (PLP)-binding protein, which is involved in PLP homeostasis.</text>
</comment>
<sequence>MTSPTSSSDLSRRDEIAANLAAVEERIEQACREAGRARSEITLIAVTKTRPAADVRILSELGVRDVGENRDQEAAGKASECAELPLTWHFIGQLQTNKVRSVAGYADVVHSVDRPRLVSALGREAVRAGRRIGCLIQVDLDPSEGPADGPGERGGVRPDGVLDLAALVAEAEGLRLDGIMAVAPLEADPGPAFARLAEVAEAVRKVHPSATTVSAGMSGDLSQAVAHGATHVRVGTALLGRRKPFVR</sequence>
<dbReference type="NCBIfam" id="TIGR00044">
    <property type="entry name" value="YggS family pyridoxal phosphate-dependent enzyme"/>
    <property type="match status" value="1"/>
</dbReference>
<evidence type="ECO:0000256" key="1">
    <source>
        <dbReference type="ARBA" id="ARBA00022898"/>
    </source>
</evidence>
<evidence type="ECO:0000256" key="5">
    <source>
        <dbReference type="SAM" id="Coils"/>
    </source>
</evidence>